<dbReference type="InterPro" id="IPR008472">
    <property type="entry name" value="DUF753"/>
</dbReference>
<gene>
    <name evidence="3" type="ORF">Dbus_chr2Rg534</name>
</gene>
<dbReference type="Proteomes" id="UP000494163">
    <property type="component" value="Chromosome 2R"/>
</dbReference>
<proteinExistence type="predicted"/>
<dbReference type="Pfam" id="PF05444">
    <property type="entry name" value="DUF753"/>
    <property type="match status" value="2"/>
</dbReference>
<organism evidence="3 4">
    <name type="scientific">Drosophila busckii</name>
    <name type="common">Fruit fly</name>
    <dbReference type="NCBI Taxonomy" id="30019"/>
    <lineage>
        <taxon>Eukaryota</taxon>
        <taxon>Metazoa</taxon>
        <taxon>Ecdysozoa</taxon>
        <taxon>Arthropoda</taxon>
        <taxon>Hexapoda</taxon>
        <taxon>Insecta</taxon>
        <taxon>Pterygota</taxon>
        <taxon>Neoptera</taxon>
        <taxon>Endopterygota</taxon>
        <taxon>Diptera</taxon>
        <taxon>Brachycera</taxon>
        <taxon>Muscomorpha</taxon>
        <taxon>Ephydroidea</taxon>
        <taxon>Drosophilidae</taxon>
        <taxon>Drosophila</taxon>
    </lineage>
</organism>
<dbReference type="OrthoDB" id="7862366at2759"/>
<feature type="domain" description="DUF753" evidence="2">
    <location>
        <begin position="90"/>
        <end position="167"/>
    </location>
</feature>
<reference evidence="3 4" key="1">
    <citation type="submission" date="2015-08" db="EMBL/GenBank/DDBJ databases">
        <title>Ancestral chromatin configuration constrains chromatin evolution on differentiating sex chromosomes in Drosophila.</title>
        <authorList>
            <person name="Zhou Q."/>
            <person name="Bachtrog D."/>
        </authorList>
    </citation>
    <scope>NUCLEOTIDE SEQUENCE [LARGE SCALE GENOMIC DNA]</scope>
    <source>
        <tissue evidence="3">Whole larvae</tissue>
    </source>
</reference>
<dbReference type="OMA" id="NCQLCDP"/>
<keyword evidence="4" id="KW-1185">Reference proteome</keyword>
<dbReference type="PANTHER" id="PTHR21721:SF26">
    <property type="entry name" value="DUF753 DOMAIN-CONTAINING PROTEIN-RELATED"/>
    <property type="match status" value="1"/>
</dbReference>
<dbReference type="EMBL" id="CP012524">
    <property type="protein sequence ID" value="ALC40955.1"/>
    <property type="molecule type" value="Genomic_DNA"/>
</dbReference>
<protein>
    <submittedName>
        <fullName evidence="3">CG34040</fullName>
    </submittedName>
</protein>
<name>A0A0M4EIK9_DROBS</name>
<evidence type="ECO:0000259" key="2">
    <source>
        <dbReference type="Pfam" id="PF05444"/>
    </source>
</evidence>
<dbReference type="AlphaFoldDB" id="A0A0M4EIK9"/>
<evidence type="ECO:0000313" key="4">
    <source>
        <dbReference type="Proteomes" id="UP000494163"/>
    </source>
</evidence>
<dbReference type="PANTHER" id="PTHR21721">
    <property type="entry name" value="GH09876P-RELATED"/>
    <property type="match status" value="1"/>
</dbReference>
<feature type="region of interest" description="Disordered" evidence="1">
    <location>
        <begin position="174"/>
        <end position="245"/>
    </location>
</feature>
<evidence type="ECO:0000256" key="1">
    <source>
        <dbReference type="SAM" id="MobiDB-lite"/>
    </source>
</evidence>
<feature type="compositionally biased region" description="Low complexity" evidence="1">
    <location>
        <begin position="176"/>
        <end position="230"/>
    </location>
</feature>
<accession>A0A0M4EIK9</accession>
<feature type="domain" description="DUF753" evidence="2">
    <location>
        <begin position="14"/>
        <end position="83"/>
    </location>
</feature>
<dbReference type="STRING" id="30019.A0A0M4EIK9"/>
<sequence length="273" mass="29249">MSLLCCSRAQAVDSCVYCRGINCQRSSYAATELCVDRLDACVSVFQGGRVQAQGCWEKVEERWRIQCQEQGTQCEICLTEKCNNVSPRQLSCLQCQDTQDEQCRTAPEQLIGKRCGIARTGRTFCYASIKDQHVERGCALNLTQQRSCLEDINCQLCDPLELGASCNKQLLQENEATTAPPDTSSSTSSSSSSSSTSTTSSSSSSSSSTSTTSSSSSSSTSTSTTTTAAPPTAPPTLPPTTAKPNSAATFNLNNLAFLLLFAQLVNFVCQPNK</sequence>
<evidence type="ECO:0000313" key="3">
    <source>
        <dbReference type="EMBL" id="ALC40955.1"/>
    </source>
</evidence>